<reference evidence="4" key="1">
    <citation type="submission" date="2022-06" db="EMBL/GenBank/DDBJ databases">
        <title>Aeoliella straminimaris, a novel planctomycete from sediments.</title>
        <authorList>
            <person name="Vitorino I.R."/>
            <person name="Lage O.M."/>
        </authorList>
    </citation>
    <scope>NUCLEOTIDE SEQUENCE</scope>
    <source>
        <strain evidence="4">ICT_H6.2</strain>
    </source>
</reference>
<keyword evidence="2" id="KW-0472">Membrane</keyword>
<evidence type="ECO:0000256" key="2">
    <source>
        <dbReference type="SAM" id="Phobius"/>
    </source>
</evidence>
<evidence type="ECO:0000313" key="4">
    <source>
        <dbReference type="EMBL" id="MCO6044269.1"/>
    </source>
</evidence>
<dbReference type="NCBIfam" id="TIGR02532">
    <property type="entry name" value="IV_pilin_GFxxxE"/>
    <property type="match status" value="1"/>
</dbReference>
<dbReference type="SUPFAM" id="SSF54523">
    <property type="entry name" value="Pili subunits"/>
    <property type="match status" value="1"/>
</dbReference>
<keyword evidence="5" id="KW-1185">Reference proteome</keyword>
<dbReference type="EMBL" id="JAMXLR010000036">
    <property type="protein sequence ID" value="MCO6044269.1"/>
    <property type="molecule type" value="Genomic_DNA"/>
</dbReference>
<dbReference type="AlphaFoldDB" id="A0A9X2FDE6"/>
<dbReference type="RefSeq" id="WP_252852373.1">
    <property type="nucleotide sequence ID" value="NZ_JAMXLR010000036.1"/>
</dbReference>
<evidence type="ECO:0000313" key="5">
    <source>
        <dbReference type="Proteomes" id="UP001155241"/>
    </source>
</evidence>
<name>A0A9X2FDE6_9BACT</name>
<organism evidence="4 5">
    <name type="scientific">Aeoliella straminimaris</name>
    <dbReference type="NCBI Taxonomy" id="2954799"/>
    <lineage>
        <taxon>Bacteria</taxon>
        <taxon>Pseudomonadati</taxon>
        <taxon>Planctomycetota</taxon>
        <taxon>Planctomycetia</taxon>
        <taxon>Pirellulales</taxon>
        <taxon>Lacipirellulaceae</taxon>
        <taxon>Aeoliella</taxon>
    </lineage>
</organism>
<dbReference type="PANTHER" id="PTHR30093">
    <property type="entry name" value="GENERAL SECRETION PATHWAY PROTEIN G"/>
    <property type="match status" value="1"/>
</dbReference>
<feature type="transmembrane region" description="Helical" evidence="2">
    <location>
        <begin position="12"/>
        <end position="36"/>
    </location>
</feature>
<dbReference type="InterPro" id="IPR011453">
    <property type="entry name" value="DUF1559"/>
</dbReference>
<keyword evidence="2" id="KW-0812">Transmembrane</keyword>
<accession>A0A9X2FDE6</accession>
<dbReference type="InterPro" id="IPR012902">
    <property type="entry name" value="N_methyl_site"/>
</dbReference>
<sequence>MRKVDVGKSGNGFTLVELLVVIAIIGILVALLLPAVQSAREAARRTACQNNFKQIGIALHNFHSTHKAFPAGTKFTAQNDENACPGLVPGNAGFGWGAFILPFLEQQAIYDMLVLDGSENVYNGANWVASEQLVPGFVCPSEMNEDKWVDCCSGRDHYGAPGFDWRLSNMVAIGDSVEAHCWQYQPHYIGRGVMFNYSKVSVGKVTDGTSHTVAVGEITSGRGFDANGEPVWVGATWVTRAISDVYEGINGPGTLPGGRDDGLDPFGGGGENRHEEFSRENGLSSYHPGGAHLLFTDGSTQFINEDINQDVLFAWATRADGEVINVEQGTATGVNHYPPRKPGGNGGPIR</sequence>
<dbReference type="InterPro" id="IPR045584">
    <property type="entry name" value="Pilin-like"/>
</dbReference>
<dbReference type="InterPro" id="IPR027558">
    <property type="entry name" value="Pre_pil_HX9DG_C"/>
</dbReference>
<dbReference type="NCBIfam" id="TIGR04294">
    <property type="entry name" value="pre_pil_HX9DG"/>
    <property type="match status" value="1"/>
</dbReference>
<gene>
    <name evidence="4" type="ORF">NG895_10155</name>
</gene>
<dbReference type="PANTHER" id="PTHR30093:SF2">
    <property type="entry name" value="TYPE II SECRETION SYSTEM PROTEIN H"/>
    <property type="match status" value="1"/>
</dbReference>
<dbReference type="Pfam" id="PF07596">
    <property type="entry name" value="SBP_bac_10"/>
    <property type="match status" value="1"/>
</dbReference>
<protein>
    <submittedName>
        <fullName evidence="4">DUF1559 domain-containing protein</fullName>
    </submittedName>
</protein>
<evidence type="ECO:0000256" key="1">
    <source>
        <dbReference type="SAM" id="MobiDB-lite"/>
    </source>
</evidence>
<proteinExistence type="predicted"/>
<keyword evidence="2" id="KW-1133">Transmembrane helix</keyword>
<feature type="region of interest" description="Disordered" evidence="1">
    <location>
        <begin position="330"/>
        <end position="350"/>
    </location>
</feature>
<comment type="caution">
    <text evidence="4">The sequence shown here is derived from an EMBL/GenBank/DDBJ whole genome shotgun (WGS) entry which is preliminary data.</text>
</comment>
<dbReference type="Proteomes" id="UP001155241">
    <property type="component" value="Unassembled WGS sequence"/>
</dbReference>
<dbReference type="Gene3D" id="3.30.700.10">
    <property type="entry name" value="Glycoprotein, Type 4 Pilin"/>
    <property type="match status" value="1"/>
</dbReference>
<dbReference type="Pfam" id="PF07963">
    <property type="entry name" value="N_methyl"/>
    <property type="match status" value="1"/>
</dbReference>
<feature type="domain" description="DUF1559" evidence="3">
    <location>
        <begin position="37"/>
        <end position="309"/>
    </location>
</feature>
<evidence type="ECO:0000259" key="3">
    <source>
        <dbReference type="Pfam" id="PF07596"/>
    </source>
</evidence>